<accession>A0A415K1G5</accession>
<evidence type="ECO:0000313" key="2">
    <source>
        <dbReference type="Proteomes" id="UP000283297"/>
    </source>
</evidence>
<organism evidence="1 2">
    <name type="scientific">Agathobacter rectalis</name>
    <dbReference type="NCBI Taxonomy" id="39491"/>
    <lineage>
        <taxon>Bacteria</taxon>
        <taxon>Bacillati</taxon>
        <taxon>Bacillota</taxon>
        <taxon>Clostridia</taxon>
        <taxon>Lachnospirales</taxon>
        <taxon>Lachnospiraceae</taxon>
        <taxon>Agathobacter</taxon>
    </lineage>
</organism>
<evidence type="ECO:0000313" key="1">
    <source>
        <dbReference type="EMBL" id="RHL30153.1"/>
    </source>
</evidence>
<dbReference type="Proteomes" id="UP000283297">
    <property type="component" value="Unassembled WGS sequence"/>
</dbReference>
<dbReference type="AlphaFoldDB" id="A0A415K1G5"/>
<reference evidence="1 2" key="1">
    <citation type="submission" date="2018-08" db="EMBL/GenBank/DDBJ databases">
        <title>A genome reference for cultivated species of the human gut microbiota.</title>
        <authorList>
            <person name="Zou Y."/>
            <person name="Xue W."/>
            <person name="Luo G."/>
        </authorList>
    </citation>
    <scope>NUCLEOTIDE SEQUENCE [LARGE SCALE GENOMIC DNA]</scope>
    <source>
        <strain evidence="1 2">AF38-24</strain>
    </source>
</reference>
<protein>
    <submittedName>
        <fullName evidence="1">Uncharacterized protein</fullName>
    </submittedName>
</protein>
<sequence>MARRSKEAYISRMFKTALYWKPKADREYAYAKNSGEGYHYGNAKKAYAKEKEYKERARKAEQNGY</sequence>
<gene>
    <name evidence="1" type="ORF">DW028_05945</name>
</gene>
<dbReference type="RefSeq" id="WP_118369668.1">
    <property type="nucleotide sequence ID" value="NZ_QRON01000002.1"/>
</dbReference>
<comment type="caution">
    <text evidence="1">The sequence shown here is derived from an EMBL/GenBank/DDBJ whole genome shotgun (WGS) entry which is preliminary data.</text>
</comment>
<name>A0A415K1G5_9FIRM</name>
<proteinExistence type="predicted"/>
<dbReference type="EMBL" id="QRON01000002">
    <property type="protein sequence ID" value="RHL30153.1"/>
    <property type="molecule type" value="Genomic_DNA"/>
</dbReference>